<evidence type="ECO:0000256" key="1">
    <source>
        <dbReference type="SAM" id="Coils"/>
    </source>
</evidence>
<dbReference type="RefSeq" id="XP_048134518.1">
    <property type="nucleotide sequence ID" value="XM_048278561.1"/>
</dbReference>
<feature type="coiled-coil region" evidence="1">
    <location>
        <begin position="79"/>
        <end position="137"/>
    </location>
</feature>
<dbReference type="InterPro" id="IPR044951">
    <property type="entry name" value="SPC24-like"/>
</dbReference>
<sequence length="202" mass="23236">MGDFSRNIDLEKLVSYSDDLAQVLRDDKDIANLAQCLRQSDALRSSCDADLADLQSSLLAEYGEKIDACKKKTEAVRSEVAADVDIDQLQKELQEEIEKERLLMEDLRTGTNEINELDLQRISIEERKQVLKKLEQNERREQMSLSMYASVTNIIPNLDDDPKISGYIVDREKRVVDKFEFDSTKMTAFDTCTNIWRMISNS</sequence>
<dbReference type="Gene3D" id="3.30.160.570">
    <property type="entry name" value="Ncd80 complex, Spc24 subunit"/>
    <property type="match status" value="1"/>
</dbReference>
<evidence type="ECO:0000313" key="3">
    <source>
        <dbReference type="RefSeq" id="XP_048134518.1"/>
    </source>
</evidence>
<dbReference type="PANTHER" id="PTHR35730">
    <property type="entry name" value="KINETOCHORE PROTEIN SPC24 HOMOLOG-RELATED"/>
    <property type="match status" value="1"/>
</dbReference>
<evidence type="ECO:0000313" key="2">
    <source>
        <dbReference type="Proteomes" id="UP000827889"/>
    </source>
</evidence>
<organism evidence="2 3">
    <name type="scientific">Rhodamnia argentea</name>
    <dbReference type="NCBI Taxonomy" id="178133"/>
    <lineage>
        <taxon>Eukaryota</taxon>
        <taxon>Viridiplantae</taxon>
        <taxon>Streptophyta</taxon>
        <taxon>Embryophyta</taxon>
        <taxon>Tracheophyta</taxon>
        <taxon>Spermatophyta</taxon>
        <taxon>Magnoliopsida</taxon>
        <taxon>eudicotyledons</taxon>
        <taxon>Gunneridae</taxon>
        <taxon>Pentapetalae</taxon>
        <taxon>rosids</taxon>
        <taxon>malvids</taxon>
        <taxon>Myrtales</taxon>
        <taxon>Myrtaceae</taxon>
        <taxon>Myrtoideae</taxon>
        <taxon>Myrteae</taxon>
        <taxon>Australasian group</taxon>
        <taxon>Rhodamnia</taxon>
    </lineage>
</organism>
<keyword evidence="1" id="KW-0175">Coiled coil</keyword>
<dbReference type="PANTHER" id="PTHR35730:SF2">
    <property type="entry name" value="KINETOCHORE PROTEIN SPC24 HOMOLOG-RELATED"/>
    <property type="match status" value="1"/>
</dbReference>
<protein>
    <submittedName>
        <fullName evidence="3">Kinetochore protein SPC24 homolog isoform X1</fullName>
    </submittedName>
</protein>
<keyword evidence="2" id="KW-1185">Reference proteome</keyword>
<dbReference type="Proteomes" id="UP000827889">
    <property type="component" value="Chromosome 5"/>
</dbReference>
<accession>A0ABM3HD54</accession>
<proteinExistence type="predicted"/>
<gene>
    <name evidence="3" type="primary">LOC125312464</name>
</gene>
<dbReference type="GeneID" id="125312464"/>
<reference evidence="3" key="1">
    <citation type="submission" date="2025-08" db="UniProtKB">
        <authorList>
            <consortium name="RefSeq"/>
        </authorList>
    </citation>
    <scope>IDENTIFICATION</scope>
    <source>
        <tissue evidence="3">Leaf</tissue>
    </source>
</reference>
<name>A0ABM3HD54_9MYRT</name>